<reference evidence="8" key="1">
    <citation type="submission" date="2025-08" db="UniProtKB">
        <authorList>
            <consortium name="RefSeq"/>
        </authorList>
    </citation>
    <scope>IDENTIFICATION</scope>
    <source>
        <tissue evidence="8">Gonads</tissue>
    </source>
</reference>
<proteinExistence type="predicted"/>
<organism evidence="7 8">
    <name type="scientific">Sitophilus oryzae</name>
    <name type="common">Rice weevil</name>
    <name type="synonym">Curculio oryzae</name>
    <dbReference type="NCBI Taxonomy" id="7048"/>
    <lineage>
        <taxon>Eukaryota</taxon>
        <taxon>Metazoa</taxon>
        <taxon>Ecdysozoa</taxon>
        <taxon>Arthropoda</taxon>
        <taxon>Hexapoda</taxon>
        <taxon>Insecta</taxon>
        <taxon>Pterygota</taxon>
        <taxon>Neoptera</taxon>
        <taxon>Endopterygota</taxon>
        <taxon>Coleoptera</taxon>
        <taxon>Polyphaga</taxon>
        <taxon>Cucujiformia</taxon>
        <taxon>Curculionidae</taxon>
        <taxon>Dryophthorinae</taxon>
        <taxon>Sitophilus</taxon>
    </lineage>
</organism>
<evidence type="ECO:0000256" key="3">
    <source>
        <dbReference type="ARBA" id="ARBA00023015"/>
    </source>
</evidence>
<accession>A0A6J2XWZ9</accession>
<dbReference type="KEGG" id="soy:115881776"/>
<keyword evidence="4" id="KW-0804">Transcription</keyword>
<feature type="domain" description="Myb/SANT-like DNA-binding" evidence="6">
    <location>
        <begin position="12"/>
        <end position="89"/>
    </location>
</feature>
<evidence type="ECO:0000256" key="2">
    <source>
        <dbReference type="ARBA" id="ARBA00016807"/>
    </source>
</evidence>
<evidence type="ECO:0000313" key="8">
    <source>
        <dbReference type="RefSeq" id="XP_030755280.1"/>
    </source>
</evidence>
<dbReference type="RefSeq" id="XP_030755280.1">
    <property type="nucleotide sequence ID" value="XM_030899420.1"/>
</dbReference>
<dbReference type="Pfam" id="PF13873">
    <property type="entry name" value="Myb_DNA-bind_5"/>
    <property type="match status" value="1"/>
</dbReference>
<keyword evidence="3" id="KW-0805">Transcription regulation</keyword>
<comment type="subunit">
    <text evidence="1">Self-associates forming complexes of several hundred monomers.</text>
</comment>
<protein>
    <recommendedName>
        <fullName evidence="2">Regulatory protein zeste</fullName>
    </recommendedName>
</protein>
<evidence type="ECO:0000256" key="1">
    <source>
        <dbReference type="ARBA" id="ARBA00011764"/>
    </source>
</evidence>
<dbReference type="InterPro" id="IPR028002">
    <property type="entry name" value="Myb_DNA-bind_5"/>
</dbReference>
<dbReference type="OrthoDB" id="6819217at2759"/>
<keyword evidence="7" id="KW-1185">Reference proteome</keyword>
<comment type="function">
    <text evidence="5">Involved in transvection phenomena (= synapsis-dependent gene expression), where the synaptic pairing of chromosomes carrying genes with which zeste interacts influences the expression of these genes. Zeste binds to DNA and stimulates transcription from a nearby promoter.</text>
</comment>
<evidence type="ECO:0000256" key="4">
    <source>
        <dbReference type="ARBA" id="ARBA00023163"/>
    </source>
</evidence>
<evidence type="ECO:0000259" key="6">
    <source>
        <dbReference type="Pfam" id="PF13873"/>
    </source>
</evidence>
<sequence length="129" mass="15499">MEEEQFTQKRKRSQNITNNEQYEWYVEAMENDYIFRSGSINPTIDPNYINNKWYELVLKINCVGKGPSLTRQMWQKRFKDWKNATRVKYRKLLDNRSTTGGGVGDKIAFKKHLSKHKIHLDPFYHILNQ</sequence>
<evidence type="ECO:0000313" key="7">
    <source>
        <dbReference type="Proteomes" id="UP000504635"/>
    </source>
</evidence>
<dbReference type="AlphaFoldDB" id="A0A6J2XWZ9"/>
<evidence type="ECO:0000256" key="5">
    <source>
        <dbReference type="ARBA" id="ARBA00025466"/>
    </source>
</evidence>
<dbReference type="InParanoid" id="A0A6J2XWZ9"/>
<dbReference type="Proteomes" id="UP000504635">
    <property type="component" value="Unplaced"/>
</dbReference>
<dbReference type="GeneID" id="115881776"/>
<name>A0A6J2XWZ9_SITOR</name>
<gene>
    <name evidence="8" type="primary">LOC115881776</name>
</gene>